<evidence type="ECO:0000313" key="2">
    <source>
        <dbReference type="EMBL" id="MDP9828808.1"/>
    </source>
</evidence>
<comment type="caution">
    <text evidence="2">The sequence shown here is derived from an EMBL/GenBank/DDBJ whole genome shotgun (WGS) entry which is preliminary data.</text>
</comment>
<name>A0ABT9P7X4_9ACTN</name>
<dbReference type="PANTHER" id="PTHR36124">
    <property type="match status" value="1"/>
</dbReference>
<dbReference type="PANTHER" id="PTHR36124:SF1">
    <property type="entry name" value="ER-BOUND OXYGENASE MPAB_MPAB'_RUBBER OXYGENASE CATALYTIC DOMAIN-CONTAINING PROTEIN"/>
    <property type="match status" value="1"/>
</dbReference>
<dbReference type="InterPro" id="IPR018713">
    <property type="entry name" value="MPAB/Lcp_cat_dom"/>
</dbReference>
<sequence>MGHDADRSKDLDQRYRELAMSTFVFETRLAHRLSYFRVFASPRIAGLLKHTGQMQAEPGRRAHDTGLLMYSLIDAGLDSETGSYAISRLNEMHRRWRITNDDYTYVLGTFAVMSVRMIVRTGWRPITEAEKQLVIDWHAELGARLGITDVPGDFASFDAWFTAYEARMLRRSAAGQELLKLALEVVGSQIPPRLRRPTMALAPVLIDEPARSALGFAPPGLTARATVSVLLRFRAWRRRRNGPPPAFFTLGAPNGTYPAGWTIEDLGPRDLSGPRKRG</sequence>
<organism evidence="2 3">
    <name type="scientific">Kineosporia succinea</name>
    <dbReference type="NCBI Taxonomy" id="84632"/>
    <lineage>
        <taxon>Bacteria</taxon>
        <taxon>Bacillati</taxon>
        <taxon>Actinomycetota</taxon>
        <taxon>Actinomycetes</taxon>
        <taxon>Kineosporiales</taxon>
        <taxon>Kineosporiaceae</taxon>
        <taxon>Kineosporia</taxon>
    </lineage>
</organism>
<accession>A0ABT9P7X4</accession>
<proteinExistence type="predicted"/>
<feature type="domain" description="ER-bound oxygenase mpaB/mpaB'/Rubber oxygenase catalytic" evidence="1">
    <location>
        <begin position="45"/>
        <end position="233"/>
    </location>
</feature>
<evidence type="ECO:0000313" key="3">
    <source>
        <dbReference type="Proteomes" id="UP001235712"/>
    </source>
</evidence>
<gene>
    <name evidence="2" type="ORF">J2S57_004557</name>
</gene>
<dbReference type="EMBL" id="JAUSQZ010000001">
    <property type="protein sequence ID" value="MDP9828808.1"/>
    <property type="molecule type" value="Genomic_DNA"/>
</dbReference>
<dbReference type="Pfam" id="PF09995">
    <property type="entry name" value="MPAB_Lcp_cat"/>
    <property type="match status" value="1"/>
</dbReference>
<evidence type="ECO:0000259" key="1">
    <source>
        <dbReference type="Pfam" id="PF09995"/>
    </source>
</evidence>
<dbReference type="Proteomes" id="UP001235712">
    <property type="component" value="Unassembled WGS sequence"/>
</dbReference>
<dbReference type="InterPro" id="IPR046366">
    <property type="entry name" value="MPAB"/>
</dbReference>
<dbReference type="RefSeq" id="WP_307246368.1">
    <property type="nucleotide sequence ID" value="NZ_JAUSQZ010000001.1"/>
</dbReference>
<keyword evidence="3" id="KW-1185">Reference proteome</keyword>
<protein>
    <recommendedName>
        <fullName evidence="1">ER-bound oxygenase mpaB/mpaB'/Rubber oxygenase catalytic domain-containing protein</fullName>
    </recommendedName>
</protein>
<reference evidence="2 3" key="1">
    <citation type="submission" date="2023-07" db="EMBL/GenBank/DDBJ databases">
        <title>Sequencing the genomes of 1000 actinobacteria strains.</title>
        <authorList>
            <person name="Klenk H.-P."/>
        </authorList>
    </citation>
    <scope>NUCLEOTIDE SEQUENCE [LARGE SCALE GENOMIC DNA]</scope>
    <source>
        <strain evidence="2 3">DSM 44388</strain>
    </source>
</reference>